<keyword evidence="3" id="KW-1185">Reference proteome</keyword>
<evidence type="ECO:0000313" key="2">
    <source>
        <dbReference type="EMBL" id="MDC0714901.1"/>
    </source>
</evidence>
<dbReference type="Proteomes" id="UP001221838">
    <property type="component" value="Unassembled WGS sequence"/>
</dbReference>
<evidence type="ECO:0008006" key="4">
    <source>
        <dbReference type="Google" id="ProtNLM"/>
    </source>
</evidence>
<accession>A0ABT5DR91</accession>
<dbReference type="EMBL" id="JAQNDM010000002">
    <property type="protein sequence ID" value="MDC0714901.1"/>
    <property type="molecule type" value="Genomic_DNA"/>
</dbReference>
<reference evidence="2 3" key="1">
    <citation type="submission" date="2022-11" db="EMBL/GenBank/DDBJ databases">
        <title>Minimal conservation of predation-associated metabolite biosynthetic gene clusters underscores biosynthetic potential of Myxococcota including descriptions for ten novel species: Archangium lansinium sp. nov., Myxococcus landrumus sp. nov., Nannocystis bai.</title>
        <authorList>
            <person name="Ahearne A."/>
            <person name="Stevens C."/>
            <person name="Dowd S."/>
        </authorList>
    </citation>
    <scope>NUCLEOTIDE SEQUENCE [LARGE SCALE GENOMIC DNA]</scope>
    <source>
        <strain evidence="2 3">NCWAL01</strain>
    </source>
</reference>
<name>A0ABT5DR91_9BACT</name>
<gene>
    <name evidence="2" type="ORF">POL68_41010</name>
</gene>
<feature type="region of interest" description="Disordered" evidence="1">
    <location>
        <begin position="64"/>
        <end position="94"/>
    </location>
</feature>
<proteinExistence type="predicted"/>
<evidence type="ECO:0000256" key="1">
    <source>
        <dbReference type="SAM" id="MobiDB-lite"/>
    </source>
</evidence>
<organism evidence="2 3">
    <name type="scientific">Stigmatella ashevillensis</name>
    <dbReference type="NCBI Taxonomy" id="2995309"/>
    <lineage>
        <taxon>Bacteria</taxon>
        <taxon>Pseudomonadati</taxon>
        <taxon>Myxococcota</taxon>
        <taxon>Myxococcia</taxon>
        <taxon>Myxococcales</taxon>
        <taxon>Cystobacterineae</taxon>
        <taxon>Archangiaceae</taxon>
        <taxon>Stigmatella</taxon>
    </lineage>
</organism>
<evidence type="ECO:0000313" key="3">
    <source>
        <dbReference type="Proteomes" id="UP001221838"/>
    </source>
</evidence>
<feature type="compositionally biased region" description="Acidic residues" evidence="1">
    <location>
        <begin position="72"/>
        <end position="87"/>
    </location>
</feature>
<sequence length="126" mass="13580">MASACGPATEEPLPERKEQSKALEGGCEFTDPTLTVEFTHITLQCNEPWVEPAVSAVSGCGEPLPIHRYNTGDDDLDGTSGDTDPDDYGPGPDTSVNGLYHVQYLAWDDNYNISGEIVYVTVVNCP</sequence>
<protein>
    <recommendedName>
        <fullName evidence="4">Lipoprotein</fullName>
    </recommendedName>
</protein>
<dbReference type="RefSeq" id="WP_272145583.1">
    <property type="nucleotide sequence ID" value="NZ_JAQNDM010000002.1"/>
</dbReference>
<feature type="region of interest" description="Disordered" evidence="1">
    <location>
        <begin position="1"/>
        <end position="25"/>
    </location>
</feature>
<comment type="caution">
    <text evidence="2">The sequence shown here is derived from an EMBL/GenBank/DDBJ whole genome shotgun (WGS) entry which is preliminary data.</text>
</comment>